<keyword evidence="2" id="KW-1185">Reference proteome</keyword>
<reference evidence="1" key="1">
    <citation type="submission" date="2020-05" db="EMBL/GenBank/DDBJ databases">
        <title>WGS assembly of Panicum virgatum.</title>
        <authorList>
            <person name="Lovell J.T."/>
            <person name="Jenkins J."/>
            <person name="Shu S."/>
            <person name="Juenger T.E."/>
            <person name="Schmutz J."/>
        </authorList>
    </citation>
    <scope>NUCLEOTIDE SEQUENCE</scope>
    <source>
        <strain evidence="1">AP13</strain>
    </source>
</reference>
<dbReference type="Proteomes" id="UP000823388">
    <property type="component" value="Chromosome 3K"/>
</dbReference>
<evidence type="ECO:0000313" key="1">
    <source>
        <dbReference type="EMBL" id="KAG2629097.1"/>
    </source>
</evidence>
<sequence>MVSFPPRRHQMYHHLLELAAIVTALLMLFCLQLSAVEIGGNPETLIKSLQFLILQAGGPDQFLASDMETVVDGAIDTGVYLSYQSIVHFS</sequence>
<accession>A0A8T0V401</accession>
<organism evidence="1 2">
    <name type="scientific">Panicum virgatum</name>
    <name type="common">Blackwell switchgrass</name>
    <dbReference type="NCBI Taxonomy" id="38727"/>
    <lineage>
        <taxon>Eukaryota</taxon>
        <taxon>Viridiplantae</taxon>
        <taxon>Streptophyta</taxon>
        <taxon>Embryophyta</taxon>
        <taxon>Tracheophyta</taxon>
        <taxon>Spermatophyta</taxon>
        <taxon>Magnoliopsida</taxon>
        <taxon>Liliopsida</taxon>
        <taxon>Poales</taxon>
        <taxon>Poaceae</taxon>
        <taxon>PACMAD clade</taxon>
        <taxon>Panicoideae</taxon>
        <taxon>Panicodae</taxon>
        <taxon>Paniceae</taxon>
        <taxon>Panicinae</taxon>
        <taxon>Panicum</taxon>
        <taxon>Panicum sect. Hiantes</taxon>
    </lineage>
</organism>
<dbReference type="AlphaFoldDB" id="A0A8T0V401"/>
<comment type="caution">
    <text evidence="1">The sequence shown here is derived from an EMBL/GenBank/DDBJ whole genome shotgun (WGS) entry which is preliminary data.</text>
</comment>
<gene>
    <name evidence="1" type="ORF">PVAP13_3KG411701</name>
</gene>
<dbReference type="EMBL" id="CM029041">
    <property type="protein sequence ID" value="KAG2629097.1"/>
    <property type="molecule type" value="Genomic_DNA"/>
</dbReference>
<evidence type="ECO:0000313" key="2">
    <source>
        <dbReference type="Proteomes" id="UP000823388"/>
    </source>
</evidence>
<protein>
    <submittedName>
        <fullName evidence="1">Uncharacterized protein</fullName>
    </submittedName>
</protein>
<proteinExistence type="predicted"/>
<name>A0A8T0V401_PANVG</name>